<dbReference type="PANTHER" id="PTHR19302:SF13">
    <property type="entry name" value="GAMMA-TUBULIN COMPLEX COMPONENT 2"/>
    <property type="match status" value="1"/>
</dbReference>
<dbReference type="OMA" id="GCSFANC"/>
<evidence type="ECO:0000256" key="4">
    <source>
        <dbReference type="ARBA" id="ARBA00023212"/>
    </source>
</evidence>
<dbReference type="GO" id="GO:0051225">
    <property type="term" value="P:spindle assembly"/>
    <property type="evidence" value="ECO:0007669"/>
    <property type="project" value="TreeGrafter"/>
</dbReference>
<dbReference type="AlphaFoldDB" id="A0A0S4J3M1"/>
<keyword evidence="4 5" id="KW-0206">Cytoskeleton</keyword>
<reference evidence="10" key="1">
    <citation type="submission" date="2015-09" db="EMBL/GenBank/DDBJ databases">
        <authorList>
            <consortium name="Pathogen Informatics"/>
        </authorList>
    </citation>
    <scope>NUCLEOTIDE SEQUENCE [LARGE SCALE GENOMIC DNA]</scope>
    <source>
        <strain evidence="10">Lake Konstanz</strain>
    </source>
</reference>
<dbReference type="EMBL" id="CYKH01000956">
    <property type="protein sequence ID" value="CUG72456.1"/>
    <property type="molecule type" value="Genomic_DNA"/>
</dbReference>
<organism evidence="9 10">
    <name type="scientific">Bodo saltans</name>
    <name type="common">Flagellated protozoan</name>
    <dbReference type="NCBI Taxonomy" id="75058"/>
    <lineage>
        <taxon>Eukaryota</taxon>
        <taxon>Discoba</taxon>
        <taxon>Euglenozoa</taxon>
        <taxon>Kinetoplastea</taxon>
        <taxon>Metakinetoplastina</taxon>
        <taxon>Eubodonida</taxon>
        <taxon>Bodonidae</taxon>
        <taxon>Bodo</taxon>
    </lineage>
</organism>
<proteinExistence type="inferred from homology"/>
<evidence type="ECO:0000256" key="2">
    <source>
        <dbReference type="ARBA" id="ARBA00022490"/>
    </source>
</evidence>
<feature type="region of interest" description="Disordered" evidence="6">
    <location>
        <begin position="843"/>
        <end position="884"/>
    </location>
</feature>
<feature type="compositionally biased region" description="Low complexity" evidence="6">
    <location>
        <begin position="58"/>
        <end position="71"/>
    </location>
</feature>
<feature type="domain" description="Gamma tubulin complex component protein N-terminal" evidence="8">
    <location>
        <begin position="131"/>
        <end position="503"/>
    </location>
</feature>
<feature type="compositionally biased region" description="Low complexity" evidence="6">
    <location>
        <begin position="849"/>
        <end position="865"/>
    </location>
</feature>
<evidence type="ECO:0000256" key="5">
    <source>
        <dbReference type="RuleBase" id="RU363050"/>
    </source>
</evidence>
<evidence type="ECO:0000256" key="6">
    <source>
        <dbReference type="SAM" id="MobiDB-lite"/>
    </source>
</evidence>
<protein>
    <recommendedName>
        <fullName evidence="5">Spindle pole body component</fullName>
    </recommendedName>
</protein>
<feature type="region of interest" description="Disordered" evidence="6">
    <location>
        <begin position="383"/>
        <end position="405"/>
    </location>
</feature>
<dbReference type="InterPro" id="IPR042241">
    <property type="entry name" value="GCP_C_sf"/>
</dbReference>
<evidence type="ECO:0000256" key="3">
    <source>
        <dbReference type="ARBA" id="ARBA00022701"/>
    </source>
</evidence>
<dbReference type="GO" id="GO:0000930">
    <property type="term" value="C:gamma-tubulin complex"/>
    <property type="evidence" value="ECO:0007669"/>
    <property type="project" value="TreeGrafter"/>
</dbReference>
<dbReference type="VEuPathDB" id="TriTrypDB:BSAL_83955"/>
<dbReference type="InterPro" id="IPR040457">
    <property type="entry name" value="GCP_C"/>
</dbReference>
<gene>
    <name evidence="9" type="ORF">BSAL_83955</name>
</gene>
<dbReference type="InterPro" id="IPR007259">
    <property type="entry name" value="GCP"/>
</dbReference>
<dbReference type="InterPro" id="IPR041470">
    <property type="entry name" value="GCP_N"/>
</dbReference>
<dbReference type="GO" id="GO:0007020">
    <property type="term" value="P:microtubule nucleation"/>
    <property type="evidence" value="ECO:0007669"/>
    <property type="project" value="InterPro"/>
</dbReference>
<dbReference type="Gene3D" id="1.20.120.1900">
    <property type="entry name" value="Gamma-tubulin complex, C-terminal domain"/>
    <property type="match status" value="1"/>
</dbReference>
<feature type="compositionally biased region" description="Pro residues" evidence="6">
    <location>
        <begin position="875"/>
        <end position="884"/>
    </location>
</feature>
<evidence type="ECO:0000259" key="8">
    <source>
        <dbReference type="Pfam" id="PF17681"/>
    </source>
</evidence>
<keyword evidence="3 5" id="KW-0493">Microtubule</keyword>
<dbReference type="Proteomes" id="UP000051952">
    <property type="component" value="Unassembled WGS sequence"/>
</dbReference>
<keyword evidence="2 5" id="KW-0963">Cytoplasm</keyword>
<dbReference type="GO" id="GO:0031122">
    <property type="term" value="P:cytoplasmic microtubule organization"/>
    <property type="evidence" value="ECO:0007669"/>
    <property type="project" value="TreeGrafter"/>
</dbReference>
<dbReference type="GO" id="GO:0051321">
    <property type="term" value="P:meiotic cell cycle"/>
    <property type="evidence" value="ECO:0007669"/>
    <property type="project" value="TreeGrafter"/>
</dbReference>
<feature type="compositionally biased region" description="Gly residues" evidence="6">
    <location>
        <begin position="389"/>
        <end position="405"/>
    </location>
</feature>
<name>A0A0S4J3M1_BODSA</name>
<dbReference type="OrthoDB" id="2192946at2759"/>
<evidence type="ECO:0000313" key="10">
    <source>
        <dbReference type="Proteomes" id="UP000051952"/>
    </source>
</evidence>
<dbReference type="GO" id="GO:0000278">
    <property type="term" value="P:mitotic cell cycle"/>
    <property type="evidence" value="ECO:0007669"/>
    <property type="project" value="TreeGrafter"/>
</dbReference>
<dbReference type="GO" id="GO:0051011">
    <property type="term" value="F:microtubule minus-end binding"/>
    <property type="evidence" value="ECO:0007669"/>
    <property type="project" value="TreeGrafter"/>
</dbReference>
<evidence type="ECO:0000313" key="9">
    <source>
        <dbReference type="EMBL" id="CUG72456.1"/>
    </source>
</evidence>
<dbReference type="PANTHER" id="PTHR19302">
    <property type="entry name" value="GAMMA TUBULIN COMPLEX PROTEIN"/>
    <property type="match status" value="1"/>
</dbReference>
<evidence type="ECO:0000256" key="1">
    <source>
        <dbReference type="ARBA" id="ARBA00010337"/>
    </source>
</evidence>
<feature type="domain" description="Gamma tubulin complex component C-terminal" evidence="7">
    <location>
        <begin position="510"/>
        <end position="825"/>
    </location>
</feature>
<dbReference type="GO" id="GO:0000922">
    <property type="term" value="C:spindle pole"/>
    <property type="evidence" value="ECO:0007669"/>
    <property type="project" value="InterPro"/>
</dbReference>
<sequence>MSVVWGKFVSALEARGVLFEEIAETSDRRSVILAAEFIDPLDIAMLETEWCARSSVLSSSSSRQGGAAPPGLRGGAKHRKAGSQPAARGGDGASASGDGNKMKRLALDGHVPEQLSTAPEEVQDGVISVALLGALVGTTGHFFVLKHPQHLHPTAAGSSATTSSSFEASSHVPLAMRGAVASALITADAFRWVSQIDTAEFGADSLVNMALGEVISDVVASYVFNVSELAKRARQCSMPLLMVVSEAERIGCHIRCLHNILSSSTGSSSHVSNRAASEQVALQLPSGGPLLNLLHAQYVRHSGNRDEERLLAVLLRRAVRPYLSILRQWVTEGVLNDPFHEFFVVENASLRHASGAEETSSGGAPASQRLSAGVRQFMSSMTSMHQHTGNGGGRGGGDMDGAMGGGGDDVYAEDRRFTLDKAKIPSFLLTQGRVAKMVYYSGKYCCLLREYNGTLPQVDKGNGGDAASAAADDDAWEWSNAEVLHRMVESCYHNSSGAIIQLLRSPSVDLMGHLESLKSYFLHQRGDWLVDFLDTADELLHRSPVQVKAHSIRVLLQSAIAKGRRSDPYHSVIGCSFAETTFPQYIELTLRHNNQPPRGSGRLSTMHIETRRSIELLQLEADLKWPLTYVLHPVALKHMNNVFRLLLWVKVCERSIYRWWGRSVDNPHNGRFRGGGGGVGGSAGQRAAHGLKHQMLQFLRQFQFYAAHFVIEPNWTKLVGRMNAADDILSLSHALDDFFESLEHGLILSNHARFRSLAKILDLIHRFGDLGKVGSGREDDEEMESTCRTFHDNFLKLLAELASPRGEDYPQLIPLLTWVDFSHFYDQRNVYKVQHGAVGSQTTESNAMAAARQQQQQQQQQAQRAAGRDSMGPTSVPPPRTSTR</sequence>
<feature type="region of interest" description="Disordered" evidence="6">
    <location>
        <begin position="58"/>
        <end position="102"/>
    </location>
</feature>
<dbReference type="GO" id="GO:0005874">
    <property type="term" value="C:microtubule"/>
    <property type="evidence" value="ECO:0007669"/>
    <property type="project" value="UniProtKB-KW"/>
</dbReference>
<dbReference type="Pfam" id="PF04130">
    <property type="entry name" value="GCP_C_terminal"/>
    <property type="match status" value="1"/>
</dbReference>
<keyword evidence="10" id="KW-1185">Reference proteome</keyword>
<evidence type="ECO:0000259" key="7">
    <source>
        <dbReference type="Pfam" id="PF04130"/>
    </source>
</evidence>
<dbReference type="GO" id="GO:0043015">
    <property type="term" value="F:gamma-tubulin binding"/>
    <property type="evidence" value="ECO:0007669"/>
    <property type="project" value="InterPro"/>
</dbReference>
<dbReference type="Pfam" id="PF17681">
    <property type="entry name" value="GCP_N_terminal"/>
    <property type="match status" value="1"/>
</dbReference>
<comment type="subcellular location">
    <subcellularLocation>
        <location evidence="5">Cytoplasm</location>
        <location evidence="5">Cytoskeleton</location>
        <location evidence="5">Microtubule organizing center</location>
    </subcellularLocation>
</comment>
<accession>A0A0S4J3M1</accession>
<comment type="similarity">
    <text evidence="1 5">Belongs to the TUBGCP family.</text>
</comment>